<comment type="caution">
    <text evidence="1">The sequence shown here is derived from an EMBL/GenBank/DDBJ whole genome shotgun (WGS) entry which is preliminary data.</text>
</comment>
<evidence type="ECO:0000313" key="1">
    <source>
        <dbReference type="EMBL" id="PII35484.1"/>
    </source>
</evidence>
<proteinExistence type="predicted"/>
<protein>
    <submittedName>
        <fullName evidence="1">Uncharacterized protein</fullName>
    </submittedName>
</protein>
<dbReference type="AlphaFoldDB" id="A0A2G7T6E3"/>
<reference evidence="1" key="1">
    <citation type="submission" date="2017-10" db="EMBL/GenBank/DDBJ databases">
        <title>Chryseobacterium sp. B5 is a hydrocarbonoclastic and plant growth promoting bacterium.</title>
        <authorList>
            <person name="Thijs S."/>
            <person name="Gkorezis P."/>
            <person name="Van Hamme J."/>
        </authorList>
    </citation>
    <scope>NUCLEOTIDE SEQUENCE</scope>
    <source>
        <strain evidence="1">B5</strain>
    </source>
</reference>
<sequence>MQMAYHPLSGCAASPSLLASQGRGTTPSPRGGSCSASLAFGRAGFEGSGLYASPWCTTDEIRACTTISVGCCTTMERAQRRTGLRGLARCLLGWLARVEAFSLPVCAGAGHCS</sequence>
<gene>
    <name evidence="1" type="ORF">CTI11_13445</name>
</gene>
<organism evidence="1">
    <name type="scientific">Chryseobacterium sp. B5</name>
    <dbReference type="NCBI Taxonomy" id="2050562"/>
    <lineage>
        <taxon>Bacteria</taxon>
        <taxon>Pseudomonadati</taxon>
        <taxon>Bacteroidota</taxon>
        <taxon>Flavobacteriia</taxon>
        <taxon>Flavobacteriales</taxon>
        <taxon>Weeksellaceae</taxon>
        <taxon>Chryseobacterium group</taxon>
        <taxon>Chryseobacterium</taxon>
    </lineage>
</organism>
<dbReference type="EMBL" id="PEKC01000044">
    <property type="protein sequence ID" value="PII35484.1"/>
    <property type="molecule type" value="Genomic_DNA"/>
</dbReference>
<accession>A0A2G7T6E3</accession>
<name>A0A2G7T6E3_9FLAO</name>